<dbReference type="SUPFAM" id="SSF81321">
    <property type="entry name" value="Family A G protein-coupled receptor-like"/>
    <property type="match status" value="1"/>
</dbReference>
<dbReference type="GO" id="GO:0005886">
    <property type="term" value="C:plasma membrane"/>
    <property type="evidence" value="ECO:0007669"/>
    <property type="project" value="TreeGrafter"/>
</dbReference>
<dbReference type="InterPro" id="IPR017452">
    <property type="entry name" value="GPCR_Rhodpsn_7TM"/>
</dbReference>
<dbReference type="PANTHER" id="PTHR24235">
    <property type="entry name" value="NEUROPEPTIDE Y RECEPTOR"/>
    <property type="match status" value="1"/>
</dbReference>
<proteinExistence type="inferred from homology"/>
<feature type="transmembrane region" description="Helical" evidence="9">
    <location>
        <begin position="69"/>
        <end position="87"/>
    </location>
</feature>
<dbReference type="AlphaFoldDB" id="A0A914YDZ5"/>
<evidence type="ECO:0000256" key="8">
    <source>
        <dbReference type="RuleBase" id="RU000688"/>
    </source>
</evidence>
<dbReference type="Gene3D" id="1.20.1070.10">
    <property type="entry name" value="Rhodopsin 7-helix transmembrane proteins"/>
    <property type="match status" value="1"/>
</dbReference>
<reference evidence="12" key="1">
    <citation type="submission" date="2022-11" db="UniProtKB">
        <authorList>
            <consortium name="WormBaseParasite"/>
        </authorList>
    </citation>
    <scope>IDENTIFICATION</scope>
</reference>
<protein>
    <submittedName>
        <fullName evidence="12">G-protein coupled receptors family 1 profile domain-containing protein</fullName>
    </submittedName>
</protein>
<evidence type="ECO:0000313" key="11">
    <source>
        <dbReference type="Proteomes" id="UP000887577"/>
    </source>
</evidence>
<dbReference type="PANTHER" id="PTHR24235:SF9">
    <property type="entry name" value="G-PROTEIN COUPLED RECEPTORS FAMILY 1 PROFILE DOMAIN-CONTAINING PROTEIN"/>
    <property type="match status" value="1"/>
</dbReference>
<evidence type="ECO:0000259" key="10">
    <source>
        <dbReference type="PROSITE" id="PS50262"/>
    </source>
</evidence>
<dbReference type="Pfam" id="PF00001">
    <property type="entry name" value="7tm_1"/>
    <property type="match status" value="1"/>
</dbReference>
<dbReference type="InterPro" id="IPR000276">
    <property type="entry name" value="GPCR_Rhodpsn"/>
</dbReference>
<accession>A0A914YDZ5</accession>
<feature type="transmembrane region" description="Helical" evidence="9">
    <location>
        <begin position="242"/>
        <end position="262"/>
    </location>
</feature>
<evidence type="ECO:0000256" key="6">
    <source>
        <dbReference type="ARBA" id="ARBA00023170"/>
    </source>
</evidence>
<keyword evidence="7 8" id="KW-0807">Transducer</keyword>
<evidence type="ECO:0000256" key="9">
    <source>
        <dbReference type="SAM" id="Phobius"/>
    </source>
</evidence>
<dbReference type="WBParaSite" id="PSU_v2.g18457.t1">
    <property type="protein sequence ID" value="PSU_v2.g18457.t1"/>
    <property type="gene ID" value="PSU_v2.g18457"/>
</dbReference>
<name>A0A914YDZ5_9BILA</name>
<evidence type="ECO:0000256" key="7">
    <source>
        <dbReference type="ARBA" id="ARBA00023224"/>
    </source>
</evidence>
<keyword evidence="2 8" id="KW-0812">Transmembrane</keyword>
<feature type="transmembrane region" description="Helical" evidence="9">
    <location>
        <begin position="117"/>
        <end position="141"/>
    </location>
</feature>
<dbReference type="GO" id="GO:0042923">
    <property type="term" value="F:neuropeptide binding"/>
    <property type="evidence" value="ECO:0007669"/>
    <property type="project" value="TreeGrafter"/>
</dbReference>
<evidence type="ECO:0000256" key="1">
    <source>
        <dbReference type="ARBA" id="ARBA00004141"/>
    </source>
</evidence>
<keyword evidence="6 8" id="KW-0675">Receptor</keyword>
<keyword evidence="5 9" id="KW-0472">Membrane</keyword>
<organism evidence="11 12">
    <name type="scientific">Panagrolaimus superbus</name>
    <dbReference type="NCBI Taxonomy" id="310955"/>
    <lineage>
        <taxon>Eukaryota</taxon>
        <taxon>Metazoa</taxon>
        <taxon>Ecdysozoa</taxon>
        <taxon>Nematoda</taxon>
        <taxon>Chromadorea</taxon>
        <taxon>Rhabditida</taxon>
        <taxon>Tylenchina</taxon>
        <taxon>Panagrolaimomorpha</taxon>
        <taxon>Panagrolaimoidea</taxon>
        <taxon>Panagrolaimidae</taxon>
        <taxon>Panagrolaimus</taxon>
    </lineage>
</organism>
<feature type="transmembrane region" description="Helical" evidence="9">
    <location>
        <begin position="200"/>
        <end position="222"/>
    </location>
</feature>
<keyword evidence="4 8" id="KW-0297">G-protein coupled receptor</keyword>
<evidence type="ECO:0000256" key="4">
    <source>
        <dbReference type="ARBA" id="ARBA00023040"/>
    </source>
</evidence>
<evidence type="ECO:0000256" key="3">
    <source>
        <dbReference type="ARBA" id="ARBA00022989"/>
    </source>
</evidence>
<comment type="subcellular location">
    <subcellularLocation>
        <location evidence="1">Membrane</location>
        <topology evidence="1">Multi-pass membrane protein</topology>
    </subcellularLocation>
</comment>
<evidence type="ECO:0000256" key="5">
    <source>
        <dbReference type="ARBA" id="ARBA00023136"/>
    </source>
</evidence>
<dbReference type="PROSITE" id="PS00237">
    <property type="entry name" value="G_PROTEIN_RECEP_F1_1"/>
    <property type="match status" value="1"/>
</dbReference>
<keyword evidence="3 9" id="KW-1133">Transmembrane helix</keyword>
<dbReference type="GO" id="GO:0043005">
    <property type="term" value="C:neuron projection"/>
    <property type="evidence" value="ECO:0007669"/>
    <property type="project" value="TreeGrafter"/>
</dbReference>
<comment type="similarity">
    <text evidence="8">Belongs to the G-protein coupled receptor 1 family.</text>
</comment>
<feature type="transmembrane region" description="Helical" evidence="9">
    <location>
        <begin position="20"/>
        <end position="48"/>
    </location>
</feature>
<evidence type="ECO:0000313" key="12">
    <source>
        <dbReference type="WBParaSite" id="PSU_v2.g18457.t1"/>
    </source>
</evidence>
<dbReference type="Proteomes" id="UP000887577">
    <property type="component" value="Unplaced"/>
</dbReference>
<feature type="domain" description="G-protein coupled receptors family 1 profile" evidence="10">
    <location>
        <begin position="36"/>
        <end position="259"/>
    </location>
</feature>
<dbReference type="PROSITE" id="PS50262">
    <property type="entry name" value="G_PROTEIN_RECEP_F1_2"/>
    <property type="match status" value="1"/>
</dbReference>
<dbReference type="GO" id="GO:0008188">
    <property type="term" value="F:neuropeptide receptor activity"/>
    <property type="evidence" value="ECO:0007669"/>
    <property type="project" value="TreeGrafter"/>
</dbReference>
<sequence>MDSTNPCVDFTEIYPDPTNSVISITIFGIIYTHIFILVFVSTFSLSAIALDRYILVIRPHATVIRPRTAIKVATILWIIAAFVSAPYCYFMKIENYPGYCGQFCTEKWPNPLVRRGYALVLLCCQFLIPFAIMSFCYSVIFSRLRERANSKIRKLDERSQLLESSRGPEIPNEHCSVTKVPSKDQQKAVLLAKQRRTTTILASMVFIFGLSWLPHNVITLIIEYDENILHIDALNYTYIVSTIAHSIAMTNNVANPVLYAWLNPSFKQILIKSFWHIMPTSSSSRHQTNVNSTLSTRLTPNRESVIRLNNNFNNEEKLV</sequence>
<dbReference type="PRINTS" id="PR00237">
    <property type="entry name" value="GPCRRHODOPSN"/>
</dbReference>
<evidence type="ECO:0000256" key="2">
    <source>
        <dbReference type="ARBA" id="ARBA00022692"/>
    </source>
</evidence>
<keyword evidence="11" id="KW-1185">Reference proteome</keyword>